<evidence type="ECO:0000313" key="3">
    <source>
        <dbReference type="EMBL" id="MBS7825130.1"/>
    </source>
</evidence>
<dbReference type="EMBL" id="JAGIBU010000007">
    <property type="protein sequence ID" value="MBS7825130.1"/>
    <property type="molecule type" value="Genomic_DNA"/>
</dbReference>
<protein>
    <submittedName>
        <fullName evidence="3">Fumarylacetoacetate hydrolase family protein</fullName>
    </submittedName>
</protein>
<reference evidence="3" key="1">
    <citation type="submission" date="2021-03" db="EMBL/GenBank/DDBJ databases">
        <title>Identification and antibiotic profiling of Wohlfahrtiimonas chitiniclastica, an underestimated human pathogen.</title>
        <authorList>
            <person name="Kopf A."/>
            <person name="Bunk B."/>
            <person name="Coldewey S."/>
            <person name="Gunzer F."/>
            <person name="Riedel T."/>
            <person name="Schroettner P."/>
        </authorList>
    </citation>
    <scope>NUCLEOTIDE SEQUENCE</scope>
    <source>
        <strain evidence="3">DSM 100917</strain>
    </source>
</reference>
<sequence>MFAEYIFPPHSVVALPIKKYQLTMPIHRIFCVGRNYLAHANEMGSSVDKATQEPFYFLKHPSHYAPSGSTIPYPPRTQNLHHEMELAVIIGKEGANIPVEEAKHYIFGYACALDMTRRDLQAQMKERRLSWDIAKDFENGAILSEVVPIAECGELTSGKIELSVNGEVKQSSDLAQMIWSVDEIIAHLSTLYTLMPGDVIMTGTPEGVGAVVAGDELTGHIDGIGDITLKIGE</sequence>
<dbReference type="GO" id="GO:0046872">
    <property type="term" value="F:metal ion binding"/>
    <property type="evidence" value="ECO:0007669"/>
    <property type="project" value="UniProtKB-KW"/>
</dbReference>
<keyword evidence="1" id="KW-0479">Metal-binding</keyword>
<organism evidence="3 4">
    <name type="scientific">Wohlfahrtiimonas chitiniclastica</name>
    <dbReference type="NCBI Taxonomy" id="400946"/>
    <lineage>
        <taxon>Bacteria</taxon>
        <taxon>Pseudomonadati</taxon>
        <taxon>Pseudomonadota</taxon>
        <taxon>Gammaproteobacteria</taxon>
        <taxon>Cardiobacteriales</taxon>
        <taxon>Ignatzschineriaceae</taxon>
        <taxon>Wohlfahrtiimonas</taxon>
    </lineage>
</organism>
<feature type="domain" description="Fumarylacetoacetase-like C-terminal" evidence="2">
    <location>
        <begin position="29"/>
        <end position="228"/>
    </location>
</feature>
<evidence type="ECO:0000313" key="4">
    <source>
        <dbReference type="Proteomes" id="UP000680020"/>
    </source>
</evidence>
<accession>A0AB35BXV9</accession>
<gene>
    <name evidence="3" type="ORF">J7561_07935</name>
</gene>
<dbReference type="InterPro" id="IPR036663">
    <property type="entry name" value="Fumarylacetoacetase_C_sf"/>
</dbReference>
<keyword evidence="3" id="KW-0378">Hydrolase</keyword>
<comment type="caution">
    <text evidence="3">The sequence shown here is derived from an EMBL/GenBank/DDBJ whole genome shotgun (WGS) entry which is preliminary data.</text>
</comment>
<dbReference type="SUPFAM" id="SSF56529">
    <property type="entry name" value="FAH"/>
    <property type="match status" value="1"/>
</dbReference>
<proteinExistence type="predicted"/>
<dbReference type="GO" id="GO:0018773">
    <property type="term" value="F:acetylpyruvate hydrolase activity"/>
    <property type="evidence" value="ECO:0007669"/>
    <property type="project" value="TreeGrafter"/>
</dbReference>
<name>A0AB35BXV9_9GAMM</name>
<dbReference type="Pfam" id="PF01557">
    <property type="entry name" value="FAA_hydrolase"/>
    <property type="match status" value="1"/>
</dbReference>
<dbReference type="RefSeq" id="WP_213402464.1">
    <property type="nucleotide sequence ID" value="NZ_JAGIBT010000002.1"/>
</dbReference>
<dbReference type="Proteomes" id="UP000680020">
    <property type="component" value="Unassembled WGS sequence"/>
</dbReference>
<evidence type="ECO:0000256" key="1">
    <source>
        <dbReference type="ARBA" id="ARBA00022723"/>
    </source>
</evidence>
<dbReference type="AlphaFoldDB" id="A0AB35BXV9"/>
<dbReference type="PANTHER" id="PTHR11820:SF90">
    <property type="entry name" value="FLUTATHIONE S-TRANSFERASE"/>
    <property type="match status" value="1"/>
</dbReference>
<evidence type="ECO:0000259" key="2">
    <source>
        <dbReference type="Pfam" id="PF01557"/>
    </source>
</evidence>
<dbReference type="InterPro" id="IPR011234">
    <property type="entry name" value="Fumarylacetoacetase-like_C"/>
</dbReference>
<dbReference type="PANTHER" id="PTHR11820">
    <property type="entry name" value="ACYLPYRUVASE"/>
    <property type="match status" value="1"/>
</dbReference>
<dbReference type="Gene3D" id="3.90.850.10">
    <property type="entry name" value="Fumarylacetoacetase-like, C-terminal domain"/>
    <property type="match status" value="1"/>
</dbReference>